<dbReference type="Proteomes" id="UP000249464">
    <property type="component" value="Unassembled WGS sequence"/>
</dbReference>
<evidence type="ECO:0000256" key="6">
    <source>
        <dbReference type="SAM" id="MobiDB-lite"/>
    </source>
</evidence>
<feature type="compositionally biased region" description="Low complexity" evidence="6">
    <location>
        <begin position="84"/>
        <end position="113"/>
    </location>
</feature>
<dbReference type="GO" id="GO:0005789">
    <property type="term" value="C:endoplasmic reticulum membrane"/>
    <property type="evidence" value="ECO:0007669"/>
    <property type="project" value="UniProtKB-SubCell"/>
</dbReference>
<gene>
    <name evidence="7" type="primary">BQ5605_C015g07866</name>
    <name evidence="7" type="ORF">BQ5605_C015G07866</name>
</gene>
<dbReference type="InterPro" id="IPR037185">
    <property type="entry name" value="EmrE-like"/>
</dbReference>
<feature type="transmembrane region" description="Helical" evidence="5">
    <location>
        <begin position="380"/>
        <end position="397"/>
    </location>
</feature>
<accession>A0A2X0NXF2</accession>
<comment type="similarity">
    <text evidence="5">Belongs to the TPT transporter family. SLC35D subfamily.</text>
</comment>
<evidence type="ECO:0000256" key="5">
    <source>
        <dbReference type="RuleBase" id="RU367097"/>
    </source>
</evidence>
<comment type="subunit">
    <text evidence="5">Homooligomer.</text>
</comment>
<proteinExistence type="inferred from homology"/>
<feature type="region of interest" description="Disordered" evidence="6">
    <location>
        <begin position="17"/>
        <end position="113"/>
    </location>
</feature>
<keyword evidence="5" id="KW-0256">Endoplasmic reticulum</keyword>
<evidence type="ECO:0000256" key="4">
    <source>
        <dbReference type="ARBA" id="ARBA00023136"/>
    </source>
</evidence>
<feature type="transmembrane region" description="Helical" evidence="5">
    <location>
        <begin position="272"/>
        <end position="292"/>
    </location>
</feature>
<dbReference type="STRING" id="796604.A0A2X0NXF2"/>
<organism evidence="7 8">
    <name type="scientific">Microbotryum silenes-dioicae</name>
    <dbReference type="NCBI Taxonomy" id="796604"/>
    <lineage>
        <taxon>Eukaryota</taxon>
        <taxon>Fungi</taxon>
        <taxon>Dikarya</taxon>
        <taxon>Basidiomycota</taxon>
        <taxon>Pucciniomycotina</taxon>
        <taxon>Microbotryomycetes</taxon>
        <taxon>Microbotryales</taxon>
        <taxon>Microbotryaceae</taxon>
        <taxon>Microbotryum</taxon>
    </lineage>
</organism>
<name>A0A2X0NXF2_9BASI</name>
<reference evidence="7 8" key="1">
    <citation type="submission" date="2016-11" db="EMBL/GenBank/DDBJ databases">
        <authorList>
            <person name="Jaros S."/>
            <person name="Januszkiewicz K."/>
            <person name="Wedrychowicz H."/>
        </authorList>
    </citation>
    <scope>NUCLEOTIDE SEQUENCE [LARGE SCALE GENOMIC DNA]</scope>
</reference>
<feature type="transmembrane region" description="Helical" evidence="5">
    <location>
        <begin position="304"/>
        <end position="325"/>
    </location>
</feature>
<feature type="transmembrane region" description="Helical" evidence="5">
    <location>
        <begin position="417"/>
        <end position="439"/>
    </location>
</feature>
<dbReference type="GO" id="GO:0000139">
    <property type="term" value="C:Golgi membrane"/>
    <property type="evidence" value="ECO:0007669"/>
    <property type="project" value="UniProtKB-SubCell"/>
</dbReference>
<keyword evidence="5" id="KW-0968">Cytoplasmic vesicle</keyword>
<feature type="compositionally biased region" description="Polar residues" evidence="6">
    <location>
        <begin position="23"/>
        <end position="36"/>
    </location>
</feature>
<keyword evidence="5" id="KW-0813">Transport</keyword>
<feature type="transmembrane region" description="Helical" evidence="5">
    <location>
        <begin position="345"/>
        <end position="364"/>
    </location>
</feature>
<keyword evidence="8" id="KW-1185">Reference proteome</keyword>
<comment type="subcellular location">
    <subcellularLocation>
        <location evidence="5">Golgi apparatus membrane</location>
        <topology evidence="5">Multi-pass membrane protein</topology>
    </subcellularLocation>
    <subcellularLocation>
        <location evidence="5">Cytoplasmic vesicle membrane</location>
        <topology evidence="5">Multi-pass membrane protein</topology>
    </subcellularLocation>
    <subcellularLocation>
        <location evidence="5">Endoplasmic reticulum membrane</location>
        <topology evidence="5">Multi-pass membrane protein</topology>
    </subcellularLocation>
    <subcellularLocation>
        <location evidence="1">Membrane</location>
        <topology evidence="1">Multi-pass membrane protein</topology>
    </subcellularLocation>
</comment>
<dbReference type="PANTHER" id="PTHR11132">
    <property type="entry name" value="SOLUTE CARRIER FAMILY 35"/>
    <property type="match status" value="1"/>
</dbReference>
<protein>
    <recommendedName>
        <fullName evidence="5">GDP-mannose transporter</fullName>
        <shortName evidence="5">GMT</shortName>
    </recommendedName>
</protein>
<keyword evidence="5" id="KW-0762">Sugar transport</keyword>
<dbReference type="NCBIfam" id="TIGR00803">
    <property type="entry name" value="nst"/>
    <property type="match status" value="1"/>
</dbReference>
<evidence type="ECO:0000313" key="8">
    <source>
        <dbReference type="Proteomes" id="UP000249464"/>
    </source>
</evidence>
<dbReference type="InterPro" id="IPR050186">
    <property type="entry name" value="TPT_transporter"/>
</dbReference>
<feature type="compositionally biased region" description="Acidic residues" evidence="6">
    <location>
        <begin position="52"/>
        <end position="73"/>
    </location>
</feature>
<evidence type="ECO:0000256" key="3">
    <source>
        <dbReference type="ARBA" id="ARBA00022989"/>
    </source>
</evidence>
<keyword evidence="4 5" id="KW-0472">Membrane</keyword>
<sequence>MSGAARADSAAYLNEEGACADQAASSYSKRSDTPQQAPDYAQDHESGHDELGDGDGDGDDDDQGEEDYDEDDDQRLSIDAMTTLSSHSSRLSQSSPLLRSQQSQGGMAASTSTSMSTSTWSGFFAHSNNQAALSIVAVCCSSLSMTVANKVSVRLDWERAGQQINWLRDHTIVAVVVTIITTRRAPARRVPNGRRVGYDQVVVLAQDLLRDFSMNFLMLAVQSCVSAAAVHGAKSSAIITYPDFHWDSARNWAPVSLGLVALMYSGSKALQYLSIPVYVIFKNLTIILIAYGEKIWFGGAVTQLELLSFVFMSLSSVIAAGPNIVAAFSPSADELPSAKGTDTGIGYLWIAINCLVSAAYILGMRKKIKAMAFTDWQTSFYNNAISTPVLLLASIIFEGWSPSNFALNFPSDARSHLIFAMLLSGFVAVFISFCSAWCIRVTSSTTYSMIGALNKLPVAISGMVFFHDPVTLRSVSAVTIGFAAGLLYTHAKQVANEAQKRTLAGYAPTKMTSSRFTHDESVQRVVTHSKGASAGRTGDASLSLIELPARRESELTKNPTSRPQS</sequence>
<feature type="compositionally biased region" description="Basic and acidic residues" evidence="6">
    <location>
        <begin position="41"/>
        <end position="51"/>
    </location>
</feature>
<dbReference type="AlphaFoldDB" id="A0A2X0NXF2"/>
<dbReference type="GO" id="GO:0030659">
    <property type="term" value="C:cytoplasmic vesicle membrane"/>
    <property type="evidence" value="ECO:0007669"/>
    <property type="project" value="UniProtKB-SubCell"/>
</dbReference>
<keyword evidence="2 5" id="KW-0812">Transmembrane</keyword>
<dbReference type="EMBL" id="FQNC01000015">
    <property type="protein sequence ID" value="SGY17703.1"/>
    <property type="molecule type" value="Genomic_DNA"/>
</dbReference>
<keyword evidence="5" id="KW-0333">Golgi apparatus</keyword>
<evidence type="ECO:0000256" key="2">
    <source>
        <dbReference type="ARBA" id="ARBA00022692"/>
    </source>
</evidence>
<evidence type="ECO:0000313" key="7">
    <source>
        <dbReference type="EMBL" id="SGY17703.1"/>
    </source>
</evidence>
<keyword evidence="3 5" id="KW-1133">Transmembrane helix</keyword>
<dbReference type="SUPFAM" id="SSF103481">
    <property type="entry name" value="Multidrug resistance efflux transporter EmrE"/>
    <property type="match status" value="1"/>
</dbReference>
<evidence type="ECO:0000256" key="1">
    <source>
        <dbReference type="ARBA" id="ARBA00004141"/>
    </source>
</evidence>
<comment type="function">
    <text evidence="5">Involved in the import of GDP-mannose from the cytoplasm into the Golgi lumen.</text>
</comment>